<dbReference type="PANTHER" id="PTHR23347">
    <property type="entry name" value="COLORECTAL MUTANT CANCER PROTEIN MCC PROTEIN -RELATED"/>
    <property type="match status" value="1"/>
</dbReference>
<feature type="compositionally biased region" description="Basic and acidic residues" evidence="1">
    <location>
        <begin position="1040"/>
        <end position="1053"/>
    </location>
</feature>
<feature type="region of interest" description="Disordered" evidence="1">
    <location>
        <begin position="1040"/>
        <end position="1067"/>
    </location>
</feature>
<dbReference type="PANTHER" id="PTHR23347:SF6">
    <property type="entry name" value="FI17904P1"/>
    <property type="match status" value="1"/>
</dbReference>
<keyword evidence="3" id="KW-1185">Reference proteome</keyword>
<dbReference type="InterPro" id="IPR019536">
    <property type="entry name" value="USHBP1_PDZ-bd"/>
</dbReference>
<dbReference type="Pfam" id="PF10506">
    <property type="entry name" value="USHBP1_PDZ-bd"/>
    <property type="match status" value="2"/>
</dbReference>
<feature type="region of interest" description="Disordered" evidence="1">
    <location>
        <begin position="762"/>
        <end position="799"/>
    </location>
</feature>
<feature type="compositionally biased region" description="Low complexity" evidence="1">
    <location>
        <begin position="780"/>
        <end position="794"/>
    </location>
</feature>
<evidence type="ECO:0000313" key="3">
    <source>
        <dbReference type="Proteomes" id="UP001152795"/>
    </source>
</evidence>
<feature type="region of interest" description="Disordered" evidence="1">
    <location>
        <begin position="1"/>
        <end position="31"/>
    </location>
</feature>
<reference evidence="2" key="1">
    <citation type="submission" date="2020-04" db="EMBL/GenBank/DDBJ databases">
        <authorList>
            <person name="Alioto T."/>
            <person name="Alioto T."/>
            <person name="Gomez Garrido J."/>
        </authorList>
    </citation>
    <scope>NUCLEOTIDE SEQUENCE</scope>
    <source>
        <strain evidence="2">A484AB</strain>
    </source>
</reference>
<proteinExistence type="predicted"/>
<organism evidence="2 3">
    <name type="scientific">Paramuricea clavata</name>
    <name type="common">Red gorgonian</name>
    <name type="synonym">Violescent sea-whip</name>
    <dbReference type="NCBI Taxonomy" id="317549"/>
    <lineage>
        <taxon>Eukaryota</taxon>
        <taxon>Metazoa</taxon>
        <taxon>Cnidaria</taxon>
        <taxon>Anthozoa</taxon>
        <taxon>Octocorallia</taxon>
        <taxon>Malacalcyonacea</taxon>
        <taxon>Plexauridae</taxon>
        <taxon>Paramuricea</taxon>
    </lineage>
</organism>
<feature type="compositionally biased region" description="Polar residues" evidence="1">
    <location>
        <begin position="929"/>
        <end position="944"/>
    </location>
</feature>
<evidence type="ECO:0000313" key="2">
    <source>
        <dbReference type="EMBL" id="CAB4019692.1"/>
    </source>
</evidence>
<name>A0A7D9EYB9_PARCT</name>
<protein>
    <submittedName>
        <fullName evidence="2">Uncharacterized protein</fullName>
    </submittedName>
</protein>
<feature type="region of interest" description="Disordered" evidence="1">
    <location>
        <begin position="414"/>
        <end position="537"/>
    </location>
</feature>
<feature type="compositionally biased region" description="Polar residues" evidence="1">
    <location>
        <begin position="14"/>
        <end position="31"/>
    </location>
</feature>
<comment type="caution">
    <text evidence="2">The sequence shown here is derived from an EMBL/GenBank/DDBJ whole genome shotgun (WGS) entry which is preliminary data.</text>
</comment>
<dbReference type="AlphaFoldDB" id="A0A7D9EYB9"/>
<feature type="compositionally biased region" description="Polar residues" evidence="1">
    <location>
        <begin position="459"/>
        <end position="474"/>
    </location>
</feature>
<gene>
    <name evidence="2" type="ORF">PACLA_8A010154</name>
</gene>
<dbReference type="OrthoDB" id="6256369at2759"/>
<sequence>MQSSEQASDKKASEPNTKCQHVSTTVTSNGDSQWKQDVLNVIQNTKNTREVSLTKDEATSICRQKGMGDRKIQEVMSQLKGGRDVSLECLEDLLREFPPPNTDQSGETNSCTSTDVFIDDSATEKTNVSEASIVNSAGVTNNISRGTNFLELANTLHFAALTSLKSEINDLQKQVKKVTSERDSYRRTLKESRDEKDRLIVKYEERLHEQEQQVTELQSVIAELRRKLDQASVNCIAEEDEEEEGTPSSDGAGNSTNASQGGSDQEDTDTAEVFEPNEQRATDSDHVDEVHFNTLSKTNQKLQSLGQSVSSPVSEKPDDAKQLELSRSIFLQLQKKLTELKDQCQELEKKKHQIEKQIQQASIVEYVSRKRSSEGTELQQQVLNITKERELMKAKVSKLEQELDKSKALTKSLREDRDGWRRKHQESSKQKHSLMNGSRHEISDSSEPPSPRPNRSNSAFTPVNTSQQNSSQFSPRLGRPRGSSTPTSPVARRHSFNRSWTLGESPGSSLKSVKNSPPGSVKSAHSGWKNASSDLGSSVVSCPDAVLMSRHKKDSTKSEGENELIEGLTGDKLIKILHQLPEFDKMPESLVNTLQSCQTLRDVFHALHTHWTQQSGDQIHEYQIEVERLQTKLEHIRAQNNVIALSMEESKSNSEQLSLLIGKYESQCLALQVELDLCDRTIDGYEAFVYLLESEQEVLSINCNADGIDLFRYRSLSRVGSESRLRCPDIYEDDDDQMTSGCYERRRHAETQARALLQRYDKGSDGNVSTGANRPWEELSSVSRTSATSSTGSSAELDFSKEEEGRLRAYLSRLKEERKTVRTTLMELQSVHDVLVPVARIELDSLDAKLDLENAVLLQELMAFKEEKAELRAKVYLTEKEKKALELQLYSREAQEQAYVVHIEHLKTELKDQIRKRRKLEETARAIQGSKTSDGEASSTSATPAITLAELRTSDEDIPADLYEAARREKKLKSRIRELVDTLEKQSKSTESRHQQAGEYISDLKRANGALVAAYEKAKKKHTARVKKLESQMMAMMEKHEKQISSLRERISMQDDSGPTHPNETAL</sequence>
<feature type="region of interest" description="Disordered" evidence="1">
    <location>
        <begin position="298"/>
        <end position="320"/>
    </location>
</feature>
<feature type="compositionally biased region" description="Polar residues" evidence="1">
    <location>
        <begin position="1054"/>
        <end position="1067"/>
    </location>
</feature>
<evidence type="ECO:0000256" key="1">
    <source>
        <dbReference type="SAM" id="MobiDB-lite"/>
    </source>
</evidence>
<feature type="compositionally biased region" description="Polar residues" evidence="1">
    <location>
        <begin position="298"/>
        <end position="313"/>
    </location>
</feature>
<dbReference type="Proteomes" id="UP001152795">
    <property type="component" value="Unassembled WGS sequence"/>
</dbReference>
<feature type="compositionally biased region" description="Polar residues" evidence="1">
    <location>
        <begin position="246"/>
        <end position="263"/>
    </location>
</feature>
<feature type="compositionally biased region" description="Basic and acidic residues" evidence="1">
    <location>
        <begin position="414"/>
        <end position="429"/>
    </location>
</feature>
<dbReference type="InterPro" id="IPR040171">
    <property type="entry name" value="USBP1-like"/>
</dbReference>
<feature type="compositionally biased region" description="Polar residues" evidence="1">
    <location>
        <begin position="497"/>
        <end position="518"/>
    </location>
</feature>
<accession>A0A7D9EYB9</accession>
<feature type="region of interest" description="Disordered" evidence="1">
    <location>
        <begin position="237"/>
        <end position="270"/>
    </location>
</feature>
<dbReference type="EMBL" id="CACRXK020010585">
    <property type="protein sequence ID" value="CAB4019692.1"/>
    <property type="molecule type" value="Genomic_DNA"/>
</dbReference>
<feature type="region of interest" description="Disordered" evidence="1">
    <location>
        <begin position="921"/>
        <end position="950"/>
    </location>
</feature>